<dbReference type="InterPro" id="IPR011701">
    <property type="entry name" value="MFS"/>
</dbReference>
<feature type="transmembrane region" description="Helical" evidence="2">
    <location>
        <begin position="169"/>
        <end position="190"/>
    </location>
</feature>
<accession>A0AAQ4DN53</accession>
<evidence type="ECO:0000313" key="4">
    <source>
        <dbReference type="Proteomes" id="UP001321473"/>
    </source>
</evidence>
<evidence type="ECO:0000256" key="1">
    <source>
        <dbReference type="SAM" id="MobiDB-lite"/>
    </source>
</evidence>
<feature type="compositionally biased region" description="Basic and acidic residues" evidence="1">
    <location>
        <begin position="1"/>
        <end position="10"/>
    </location>
</feature>
<comment type="caution">
    <text evidence="3">The sequence shown here is derived from an EMBL/GenBank/DDBJ whole genome shotgun (WGS) entry which is preliminary data.</text>
</comment>
<feature type="transmembrane region" description="Helical" evidence="2">
    <location>
        <begin position="202"/>
        <end position="222"/>
    </location>
</feature>
<evidence type="ECO:0008006" key="5">
    <source>
        <dbReference type="Google" id="ProtNLM"/>
    </source>
</evidence>
<keyword evidence="2" id="KW-1133">Transmembrane helix</keyword>
<name>A0AAQ4DN53_AMBAM</name>
<dbReference type="SUPFAM" id="SSF103473">
    <property type="entry name" value="MFS general substrate transporter"/>
    <property type="match status" value="1"/>
</dbReference>
<protein>
    <recommendedName>
        <fullName evidence="5">Monocarboxylate transporter</fullName>
    </recommendedName>
</protein>
<feature type="transmembrane region" description="Helical" evidence="2">
    <location>
        <begin position="228"/>
        <end position="249"/>
    </location>
</feature>
<dbReference type="Gene3D" id="1.20.1250.20">
    <property type="entry name" value="MFS general substrate transporter like domains"/>
    <property type="match status" value="1"/>
</dbReference>
<dbReference type="InterPro" id="IPR050327">
    <property type="entry name" value="Proton-linked_MCT"/>
</dbReference>
<dbReference type="Proteomes" id="UP001321473">
    <property type="component" value="Unassembled WGS sequence"/>
</dbReference>
<gene>
    <name evidence="3" type="ORF">V5799_033498</name>
</gene>
<dbReference type="PANTHER" id="PTHR11360">
    <property type="entry name" value="MONOCARBOXYLATE TRANSPORTER"/>
    <property type="match status" value="1"/>
</dbReference>
<dbReference type="AlphaFoldDB" id="A0AAQ4DN53"/>
<feature type="transmembrane region" description="Helical" evidence="2">
    <location>
        <begin position="140"/>
        <end position="163"/>
    </location>
</feature>
<dbReference type="EMBL" id="JARKHS020028881">
    <property type="protein sequence ID" value="KAK8763893.1"/>
    <property type="molecule type" value="Genomic_DNA"/>
</dbReference>
<sequence>MAEEPPKPGEEPGAAPAPEGEQPPVPAEGEQPPVPPEGEQPAVPPEGEQPPPGEQPAQPAPEAPAPDGQHSWMVAVAVAWNVFCSSLLRRALPVMFYAVGDAFSVEAKGSVAWMNAFIYSLAYTLTPVVAVMCRTTPLRTLSVAGSTLVGVGQIACFVLGSVYLMVPVVALFCGLAAAVSMAVAETALHLHFVSERHKAMSLYHGAFSLSAIVYPAVMVGLVETYGLNGALLVSGAISLNALAGSMLINRLVSPLDKSRIV</sequence>
<dbReference type="Pfam" id="PF07690">
    <property type="entry name" value="MFS_1"/>
    <property type="match status" value="1"/>
</dbReference>
<dbReference type="GO" id="GO:0008028">
    <property type="term" value="F:monocarboxylic acid transmembrane transporter activity"/>
    <property type="evidence" value="ECO:0007669"/>
    <property type="project" value="TreeGrafter"/>
</dbReference>
<feature type="region of interest" description="Disordered" evidence="1">
    <location>
        <begin position="1"/>
        <end position="68"/>
    </location>
</feature>
<keyword evidence="2" id="KW-0472">Membrane</keyword>
<keyword evidence="2" id="KW-0812">Transmembrane</keyword>
<proteinExistence type="predicted"/>
<organism evidence="3 4">
    <name type="scientific">Amblyomma americanum</name>
    <name type="common">Lone star tick</name>
    <dbReference type="NCBI Taxonomy" id="6943"/>
    <lineage>
        <taxon>Eukaryota</taxon>
        <taxon>Metazoa</taxon>
        <taxon>Ecdysozoa</taxon>
        <taxon>Arthropoda</taxon>
        <taxon>Chelicerata</taxon>
        <taxon>Arachnida</taxon>
        <taxon>Acari</taxon>
        <taxon>Parasitiformes</taxon>
        <taxon>Ixodida</taxon>
        <taxon>Ixodoidea</taxon>
        <taxon>Ixodidae</taxon>
        <taxon>Amblyomminae</taxon>
        <taxon>Amblyomma</taxon>
    </lineage>
</organism>
<reference evidence="3 4" key="1">
    <citation type="journal article" date="2023" name="Arcadia Sci">
        <title>De novo assembly of a long-read Amblyomma americanum tick genome.</title>
        <authorList>
            <person name="Chou S."/>
            <person name="Poskanzer K.E."/>
            <person name="Rollins M."/>
            <person name="Thuy-Boun P.S."/>
        </authorList>
    </citation>
    <scope>NUCLEOTIDE SEQUENCE [LARGE SCALE GENOMIC DNA]</scope>
    <source>
        <strain evidence="3">F_SG_1</strain>
        <tissue evidence="3">Salivary glands</tissue>
    </source>
</reference>
<evidence type="ECO:0000256" key="2">
    <source>
        <dbReference type="SAM" id="Phobius"/>
    </source>
</evidence>
<feature type="compositionally biased region" description="Pro residues" evidence="1">
    <location>
        <begin position="21"/>
        <end position="64"/>
    </location>
</feature>
<feature type="transmembrane region" description="Helical" evidence="2">
    <location>
        <begin position="112"/>
        <end position="133"/>
    </location>
</feature>
<feature type="compositionally biased region" description="Low complexity" evidence="1">
    <location>
        <begin position="11"/>
        <end position="20"/>
    </location>
</feature>
<keyword evidence="4" id="KW-1185">Reference proteome</keyword>
<evidence type="ECO:0000313" key="3">
    <source>
        <dbReference type="EMBL" id="KAK8763893.1"/>
    </source>
</evidence>
<feature type="transmembrane region" description="Helical" evidence="2">
    <location>
        <begin position="72"/>
        <end position="92"/>
    </location>
</feature>
<dbReference type="InterPro" id="IPR036259">
    <property type="entry name" value="MFS_trans_sf"/>
</dbReference>
<dbReference type="PANTHER" id="PTHR11360:SF303">
    <property type="entry name" value="MAJOR FACILITATOR SUPERFAMILY (MFS) PROFILE DOMAIN-CONTAINING PROTEIN"/>
    <property type="match status" value="1"/>
</dbReference>